<dbReference type="GO" id="GO:0008170">
    <property type="term" value="F:N-methyltransferase activity"/>
    <property type="evidence" value="ECO:0007669"/>
    <property type="project" value="InterPro"/>
</dbReference>
<gene>
    <name evidence="2" type="ORF">HMPREF9629_00646</name>
</gene>
<protein>
    <recommendedName>
        <fullName evidence="1">DNA methylase adenine-specific domain-containing protein</fullName>
    </recommendedName>
</protein>
<dbReference type="Gene3D" id="3.40.50.150">
    <property type="entry name" value="Vaccinia Virus protein VP39"/>
    <property type="match status" value="1"/>
</dbReference>
<name>G9X2N9_9FIRM</name>
<evidence type="ECO:0000259" key="1">
    <source>
        <dbReference type="Pfam" id="PF02384"/>
    </source>
</evidence>
<dbReference type="BioCyc" id="EBAC796937-HMP:GMGH-648-MONOMER"/>
<dbReference type="Pfam" id="PF02384">
    <property type="entry name" value="N6_Mtase"/>
    <property type="match status" value="1"/>
</dbReference>
<reference evidence="2 3" key="1">
    <citation type="submission" date="2011-08" db="EMBL/GenBank/DDBJ databases">
        <title>The Genome Sequence of Eubacteriaceae bacterium ACC19a.</title>
        <authorList>
            <consortium name="The Broad Institute Genome Sequencing Platform"/>
            <person name="Earl A."/>
            <person name="Ward D."/>
            <person name="Feldgarden M."/>
            <person name="Gevers D."/>
            <person name="Sizova M."/>
            <person name="Hazen A."/>
            <person name="Epstein S."/>
            <person name="Young S.K."/>
            <person name="Zeng Q."/>
            <person name="Gargeya S."/>
            <person name="Fitzgerald M."/>
            <person name="Haas B."/>
            <person name="Abouelleil A."/>
            <person name="Alvarado L."/>
            <person name="Arachchi H.M."/>
            <person name="Berlin A."/>
            <person name="Brown A."/>
            <person name="Chapman S.B."/>
            <person name="Chen Z."/>
            <person name="Dunbar C."/>
            <person name="Freedman E."/>
            <person name="Gearin G."/>
            <person name="Gellesch M."/>
            <person name="Goldberg J."/>
            <person name="Griggs A."/>
            <person name="Gujja S."/>
            <person name="Heiman D."/>
            <person name="Howarth C."/>
            <person name="Larson L."/>
            <person name="Lui A."/>
            <person name="MacDonald P.J.P."/>
            <person name="Montmayeur A."/>
            <person name="Murphy C."/>
            <person name="Neiman D."/>
            <person name="Pearson M."/>
            <person name="Priest M."/>
            <person name="Roberts A."/>
            <person name="Saif S."/>
            <person name="Shea T."/>
            <person name="Shenoy N."/>
            <person name="Sisk P."/>
            <person name="Stolte C."/>
            <person name="Sykes S."/>
            <person name="Wortman J."/>
            <person name="Nusbaum C."/>
            <person name="Birren B."/>
        </authorList>
    </citation>
    <scope>NUCLEOTIDE SEQUENCE [LARGE SCALE GENOMIC DNA]</scope>
    <source>
        <strain evidence="2 3">ACC19a</strain>
    </source>
</reference>
<evidence type="ECO:0000313" key="3">
    <source>
        <dbReference type="Proteomes" id="UP000006437"/>
    </source>
</evidence>
<dbReference type="HOGENOM" id="CLU_064056_0_0_9"/>
<dbReference type="InterPro" id="IPR003356">
    <property type="entry name" value="DNA_methylase_A-5"/>
</dbReference>
<dbReference type="AlphaFoldDB" id="G9X2N9"/>
<dbReference type="Proteomes" id="UP000006437">
    <property type="component" value="Unassembled WGS sequence"/>
</dbReference>
<feature type="domain" description="DNA methylase adenine-specific" evidence="1">
    <location>
        <begin position="52"/>
        <end position="159"/>
    </location>
</feature>
<evidence type="ECO:0000313" key="2">
    <source>
        <dbReference type="EMBL" id="EHL11109.1"/>
    </source>
</evidence>
<sequence length="219" mass="26072">MEQEINKILGVSESFFAPQRILEFIFDKEKREHIFNELRRLARYDLSYDMFHEYFQEEHADRVKKKQDFTPTSITKLINNILGESNSYFECACGTGGIVIGAWNNNRMKYIPWEYDPSRYFFELEELSDRTIPFLLINLMIRGINATVVHGDTLTRQSKGVFFIQNFDNNPLGYSEINVFPYTRLTEKTFNVNFIEEKYPNHTESNVFDYIETNMIFQR</sequence>
<dbReference type="EMBL" id="AFZE01000056">
    <property type="protein sequence ID" value="EHL11109.1"/>
    <property type="molecule type" value="Genomic_DNA"/>
</dbReference>
<dbReference type="SUPFAM" id="SSF53335">
    <property type="entry name" value="S-adenosyl-L-methionine-dependent methyltransferases"/>
    <property type="match status" value="1"/>
</dbReference>
<dbReference type="GO" id="GO:0003677">
    <property type="term" value="F:DNA binding"/>
    <property type="evidence" value="ECO:0007669"/>
    <property type="project" value="InterPro"/>
</dbReference>
<organism evidence="2 3">
    <name type="scientific">Peptoanaerobacter stomatis</name>
    <dbReference type="NCBI Taxonomy" id="796937"/>
    <lineage>
        <taxon>Bacteria</taxon>
        <taxon>Bacillati</taxon>
        <taxon>Bacillota</taxon>
        <taxon>Clostridia</taxon>
        <taxon>Peptostreptococcales</taxon>
        <taxon>Filifactoraceae</taxon>
        <taxon>Peptoanaerobacter</taxon>
    </lineage>
</organism>
<dbReference type="InterPro" id="IPR029063">
    <property type="entry name" value="SAM-dependent_MTases_sf"/>
</dbReference>
<comment type="caution">
    <text evidence="2">The sequence shown here is derived from an EMBL/GenBank/DDBJ whole genome shotgun (WGS) entry which is preliminary data.</text>
</comment>
<accession>G9X2N9</accession>
<dbReference type="RefSeq" id="WP_009524882.1">
    <property type="nucleotide sequence ID" value="NZ_JH414548.1"/>
</dbReference>
<proteinExistence type="predicted"/>